<protein>
    <recommendedName>
        <fullName evidence="2 7">Flagellar motor switch protein FliN</fullName>
    </recommendedName>
</protein>
<dbReference type="RefSeq" id="WP_039455736.1">
    <property type="nucleotide sequence ID" value="NZ_JSWE01000092.1"/>
</dbReference>
<keyword evidence="4 7" id="KW-0145">Chemotaxis</keyword>
<dbReference type="GO" id="GO:0003774">
    <property type="term" value="F:cytoskeletal motor activity"/>
    <property type="evidence" value="ECO:0007669"/>
    <property type="project" value="UniProtKB-UniRule"/>
</dbReference>
<comment type="function">
    <text evidence="7">FliN is one of three proteins (FliG, FliN, FliM) that form the rotor-mounted switch complex (C ring), located at the base of the basal body. This complex interacts with the CheY and CheZ chemotaxis proteins, in addition to contacting components of the motor that determine the direction of flagellar rotation.</text>
</comment>
<comment type="subcellular location">
    <subcellularLocation>
        <location evidence="7">Cell membrane</location>
        <topology evidence="7">Peripheral membrane protein</topology>
        <orientation evidence="7">Cytoplasmic side</orientation>
    </subcellularLocation>
    <subcellularLocation>
        <location evidence="7">Bacterial flagellum basal body</location>
    </subcellularLocation>
</comment>
<accession>A0A0C1QNC8</accession>
<keyword evidence="3 7" id="KW-1003">Cell membrane</keyword>
<evidence type="ECO:0000256" key="2">
    <source>
        <dbReference type="ARBA" id="ARBA00021897"/>
    </source>
</evidence>
<evidence type="ECO:0000256" key="4">
    <source>
        <dbReference type="ARBA" id="ARBA00022500"/>
    </source>
</evidence>
<dbReference type="GO" id="GO:0005886">
    <property type="term" value="C:plasma membrane"/>
    <property type="evidence" value="ECO:0007669"/>
    <property type="project" value="UniProtKB-SubCell"/>
</dbReference>
<keyword evidence="10" id="KW-1185">Reference proteome</keyword>
<evidence type="ECO:0000313" key="9">
    <source>
        <dbReference type="EMBL" id="KIE05528.1"/>
    </source>
</evidence>
<name>A0A0C1QNC8_9RICK</name>
<keyword evidence="9" id="KW-0282">Flagellum</keyword>
<dbReference type="InterPro" id="IPR012826">
    <property type="entry name" value="FliN"/>
</dbReference>
<evidence type="ECO:0000256" key="1">
    <source>
        <dbReference type="ARBA" id="ARBA00009226"/>
    </source>
</evidence>
<dbReference type="InterPro" id="IPR001543">
    <property type="entry name" value="FliN-like_C"/>
</dbReference>
<keyword evidence="5 7" id="KW-0283">Flagellar rotation</keyword>
<dbReference type="PRINTS" id="PR00956">
    <property type="entry name" value="FLGMOTORFLIN"/>
</dbReference>
<keyword evidence="7" id="KW-0975">Bacterial flagellum</keyword>
<reference evidence="9 10" key="1">
    <citation type="submission" date="2014-11" db="EMBL/GenBank/DDBJ databases">
        <title>A Rickettsiales Symbiont of Amoebae With Ancient Features.</title>
        <authorList>
            <person name="Schulz F."/>
            <person name="Martijn J."/>
            <person name="Wascher F."/>
            <person name="Kostanjsek R."/>
            <person name="Ettema T.J."/>
            <person name="Horn M."/>
        </authorList>
    </citation>
    <scope>NUCLEOTIDE SEQUENCE [LARGE SCALE GENOMIC DNA]</scope>
    <source>
        <strain evidence="9 10">UWC36</strain>
    </source>
</reference>
<dbReference type="PANTHER" id="PTHR43484">
    <property type="match status" value="1"/>
</dbReference>
<dbReference type="Gene3D" id="2.30.330.10">
    <property type="entry name" value="SpoA-like"/>
    <property type="match status" value="1"/>
</dbReference>
<keyword evidence="6 7" id="KW-0472">Membrane</keyword>
<evidence type="ECO:0000313" key="10">
    <source>
        <dbReference type="Proteomes" id="UP000031258"/>
    </source>
</evidence>
<dbReference type="InterPro" id="IPR036429">
    <property type="entry name" value="SpoA-like_sf"/>
</dbReference>
<dbReference type="OrthoDB" id="9790303at2"/>
<dbReference type="GO" id="GO:0071973">
    <property type="term" value="P:bacterial-type flagellum-dependent cell motility"/>
    <property type="evidence" value="ECO:0007669"/>
    <property type="project" value="UniProtKB-UniRule"/>
</dbReference>
<dbReference type="GO" id="GO:0006935">
    <property type="term" value="P:chemotaxis"/>
    <property type="evidence" value="ECO:0007669"/>
    <property type="project" value="UniProtKB-KW"/>
</dbReference>
<organism evidence="9 10">
    <name type="scientific">Candidatus Jidaibacter acanthamoebae</name>
    <dbReference type="NCBI Taxonomy" id="86105"/>
    <lineage>
        <taxon>Bacteria</taxon>
        <taxon>Pseudomonadati</taxon>
        <taxon>Pseudomonadota</taxon>
        <taxon>Alphaproteobacteria</taxon>
        <taxon>Rickettsiales</taxon>
        <taxon>Candidatus Midichloriaceae</taxon>
        <taxon>Candidatus Jidaibacter</taxon>
    </lineage>
</organism>
<keyword evidence="9" id="KW-0966">Cell projection</keyword>
<dbReference type="GO" id="GO:0009425">
    <property type="term" value="C:bacterial-type flagellum basal body"/>
    <property type="evidence" value="ECO:0007669"/>
    <property type="project" value="UniProtKB-SubCell"/>
</dbReference>
<dbReference type="AlphaFoldDB" id="A0A0C1QNC8"/>
<keyword evidence="9" id="KW-0969">Cilium</keyword>
<dbReference type="InterPro" id="IPR051469">
    <property type="entry name" value="FliN/MopA/SpaO"/>
</dbReference>
<dbReference type="PATRIC" id="fig|86105.3.peg.619"/>
<comment type="caution">
    <text evidence="9">The sequence shown here is derived from an EMBL/GenBank/DDBJ whole genome shotgun (WGS) entry which is preliminary data.</text>
</comment>
<gene>
    <name evidence="9" type="primary">fliN_2</name>
    <name evidence="9" type="ORF">NF27_DP00720</name>
</gene>
<proteinExistence type="inferred from homology"/>
<dbReference type="SUPFAM" id="SSF101801">
    <property type="entry name" value="Surface presentation of antigens (SPOA)"/>
    <property type="match status" value="1"/>
</dbReference>
<evidence type="ECO:0000256" key="5">
    <source>
        <dbReference type="ARBA" id="ARBA00022779"/>
    </source>
</evidence>
<evidence type="ECO:0000256" key="6">
    <source>
        <dbReference type="ARBA" id="ARBA00023136"/>
    </source>
</evidence>
<dbReference type="NCBIfam" id="TIGR02480">
    <property type="entry name" value="fliN"/>
    <property type="match status" value="1"/>
</dbReference>
<dbReference type="STRING" id="86105.NF27_DP00720"/>
<dbReference type="Proteomes" id="UP000031258">
    <property type="component" value="Unassembled WGS sequence"/>
</dbReference>
<sequence>MTENTENLGSSLEGDINLQVVYDIPLQISAVLGKAEMKVNQLVKLTRGAVIELDRKVGDAIDIYVNDRLVAKGEIVLVDNKIGITLTELINKE</sequence>
<dbReference type="Pfam" id="PF01052">
    <property type="entry name" value="FliMN_C"/>
    <property type="match status" value="1"/>
</dbReference>
<dbReference type="EMBL" id="JSWE01000092">
    <property type="protein sequence ID" value="KIE05528.1"/>
    <property type="molecule type" value="Genomic_DNA"/>
</dbReference>
<comment type="similarity">
    <text evidence="1 7">Belongs to the FliN/MopA/SpaO family.</text>
</comment>
<evidence type="ECO:0000256" key="3">
    <source>
        <dbReference type="ARBA" id="ARBA00022475"/>
    </source>
</evidence>
<dbReference type="PANTHER" id="PTHR43484:SF1">
    <property type="entry name" value="FLAGELLAR MOTOR SWITCH PROTEIN FLIN"/>
    <property type="match status" value="1"/>
</dbReference>
<evidence type="ECO:0000256" key="7">
    <source>
        <dbReference type="RuleBase" id="RU362074"/>
    </source>
</evidence>
<feature type="domain" description="Flagellar motor switch protein FliN-like C-terminal" evidence="8">
    <location>
        <begin position="21"/>
        <end position="90"/>
    </location>
</feature>
<evidence type="ECO:0000259" key="8">
    <source>
        <dbReference type="Pfam" id="PF01052"/>
    </source>
</evidence>
<dbReference type="InterPro" id="IPR001172">
    <property type="entry name" value="FliN_T3SS_HrcQb"/>
</dbReference>
<dbReference type="PROSITE" id="PS50890">
    <property type="entry name" value="PUA"/>
    <property type="match status" value="1"/>
</dbReference>